<evidence type="ECO:0000313" key="1">
    <source>
        <dbReference type="EMBL" id="AOV60310.1"/>
    </source>
</evidence>
<sequence>MISDYEVKRDAFSQVKNITWEDVALKLDRELIEKTHRVLNRPSQPPTFITQNDYFPNTIRKAYDEVCDVYNSKLAVHVYASFDPNATVFSRHSDSMDVLIVQAIGKMYYDLDDGSKITLDPGDSLFMKRGVYHNPTVIEPRVTLSFSWLDK</sequence>
<dbReference type="KEGG" id="vg:30307748"/>
<dbReference type="Proteomes" id="UP000240393">
    <property type="component" value="Segment"/>
</dbReference>
<protein>
    <submittedName>
        <fullName evidence="3">Uncharacterized protein</fullName>
    </submittedName>
</protein>
<name>A0A1D8KQF8_9CAUD</name>
<dbReference type="EMBL" id="KU686206">
    <property type="protein sequence ID" value="AOV60767.1"/>
    <property type="molecule type" value="Genomic_DNA"/>
</dbReference>
<keyword evidence="4" id="KW-1185">Reference proteome</keyword>
<evidence type="ECO:0000313" key="4">
    <source>
        <dbReference type="Proteomes" id="UP000202784"/>
    </source>
</evidence>
<organism evidence="3 4">
    <name type="scientific">Synechococcus phage S-CAM9</name>
    <dbReference type="NCBI Taxonomy" id="1883369"/>
    <lineage>
        <taxon>Viruses</taxon>
        <taxon>Duplodnaviria</taxon>
        <taxon>Heunggongvirae</taxon>
        <taxon>Uroviricota</taxon>
        <taxon>Caudoviricetes</taxon>
        <taxon>Pantevenvirales</taxon>
        <taxon>Kyanoviridae</taxon>
        <taxon>Kanaloavirus</taxon>
        <taxon>Kanaloavirus scam9</taxon>
    </lineage>
</organism>
<evidence type="ECO:0000313" key="3">
    <source>
        <dbReference type="EMBL" id="AOV60767.1"/>
    </source>
</evidence>
<dbReference type="InterPro" id="IPR014710">
    <property type="entry name" value="RmlC-like_jellyroll"/>
</dbReference>
<dbReference type="EMBL" id="KU686205">
    <property type="protein sequence ID" value="AOV60538.1"/>
    <property type="molecule type" value="Genomic_DNA"/>
</dbReference>
<dbReference type="InterPro" id="IPR011051">
    <property type="entry name" value="RmlC_Cupin_sf"/>
</dbReference>
<evidence type="ECO:0000313" key="5">
    <source>
        <dbReference type="Proteomes" id="UP000240393"/>
    </source>
</evidence>
<dbReference type="EMBL" id="KU686204">
    <property type="protein sequence ID" value="AOV60310.1"/>
    <property type="molecule type" value="Genomic_DNA"/>
</dbReference>
<gene>
    <name evidence="3" type="ORF">N161109_164</name>
    <name evidence="1" type="ORF">S050808_163</name>
    <name evidence="2" type="ORF">S820908_163</name>
</gene>
<dbReference type="OrthoDB" id="38559at10239"/>
<dbReference type="Proteomes" id="UP000202784">
    <property type="component" value="Segment"/>
</dbReference>
<dbReference type="Gene3D" id="2.60.120.10">
    <property type="entry name" value="Jelly Rolls"/>
    <property type="match status" value="1"/>
</dbReference>
<accession>A0A1D8KQF8</accession>
<reference evidence="4 5" key="1">
    <citation type="journal article" date="2016" name="Virology">
        <title>The genomic content and context of auxiliary metabolic genes in marine cyanomyoviruses.</title>
        <authorList>
            <person name="Crummett L.T."/>
            <person name="Puxty R.J."/>
            <person name="Weihe C."/>
            <person name="Marston M.F."/>
            <person name="Martiny J.B."/>
        </authorList>
    </citation>
    <scope>NUCLEOTIDE SEQUENCE [LARGE SCALE GENOMIC DNA]</scope>
    <source>
        <strain evidence="1">0808SB05</strain>
        <strain evidence="2">0908SB82</strain>
        <strain evidence="3">1109NB16</strain>
    </source>
</reference>
<dbReference type="GeneID" id="30307748"/>
<dbReference type="SUPFAM" id="SSF51182">
    <property type="entry name" value="RmlC-like cupins"/>
    <property type="match status" value="1"/>
</dbReference>
<proteinExistence type="predicted"/>
<dbReference type="RefSeq" id="YP_009322599.1">
    <property type="nucleotide sequence ID" value="NC_031922.1"/>
</dbReference>
<dbReference type="Proteomes" id="UP000241903">
    <property type="component" value="Segment"/>
</dbReference>
<evidence type="ECO:0000313" key="2">
    <source>
        <dbReference type="EMBL" id="AOV60538.1"/>
    </source>
</evidence>